<evidence type="ECO:0000313" key="11">
    <source>
        <dbReference type="EMBL" id="PJA90074.1"/>
    </source>
</evidence>
<evidence type="ECO:0000256" key="8">
    <source>
        <dbReference type="ARBA" id="ARBA00049244"/>
    </source>
</evidence>
<gene>
    <name evidence="11" type="primary">holA</name>
    <name evidence="11" type="ORF">CO137_01070</name>
</gene>
<evidence type="ECO:0000256" key="1">
    <source>
        <dbReference type="ARBA" id="ARBA00012417"/>
    </source>
</evidence>
<dbReference type="GO" id="GO:0009360">
    <property type="term" value="C:DNA polymerase III complex"/>
    <property type="evidence" value="ECO:0007669"/>
    <property type="project" value="InterPro"/>
</dbReference>
<dbReference type="AlphaFoldDB" id="A0A2M7Z7B0"/>
<dbReference type="NCBIfam" id="TIGR01128">
    <property type="entry name" value="holA"/>
    <property type="match status" value="1"/>
</dbReference>
<evidence type="ECO:0000256" key="7">
    <source>
        <dbReference type="ARBA" id="ARBA00034754"/>
    </source>
</evidence>
<dbReference type="EMBL" id="PFVJ01000026">
    <property type="protein sequence ID" value="PJA90074.1"/>
    <property type="molecule type" value="Genomic_DNA"/>
</dbReference>
<accession>A0A2M7Z7B0</accession>
<dbReference type="PANTHER" id="PTHR34388">
    <property type="entry name" value="DNA POLYMERASE III SUBUNIT DELTA"/>
    <property type="match status" value="1"/>
</dbReference>
<reference evidence="12" key="1">
    <citation type="submission" date="2017-09" db="EMBL/GenBank/DDBJ databases">
        <title>Depth-based differentiation of microbial function through sediment-hosted aquifers and enrichment of novel symbionts in the deep terrestrial subsurface.</title>
        <authorList>
            <person name="Probst A.J."/>
            <person name="Ladd B."/>
            <person name="Jarett J.K."/>
            <person name="Geller-Mcgrath D.E."/>
            <person name="Sieber C.M.K."/>
            <person name="Emerson J.B."/>
            <person name="Anantharaman K."/>
            <person name="Thomas B.C."/>
            <person name="Malmstrom R."/>
            <person name="Stieglmeier M."/>
            <person name="Klingl A."/>
            <person name="Woyke T."/>
            <person name="Ryan C.M."/>
            <person name="Banfield J.F."/>
        </authorList>
    </citation>
    <scope>NUCLEOTIDE SEQUENCE [LARGE SCALE GENOMIC DNA]</scope>
</reference>
<comment type="similarity">
    <text evidence="7">Belongs to the DNA polymerase HolA subunit family.</text>
</comment>
<name>A0A2M7Z7B0_9BACT</name>
<dbReference type="InterPro" id="IPR005790">
    <property type="entry name" value="DNA_polIII_delta"/>
</dbReference>
<evidence type="ECO:0000256" key="4">
    <source>
        <dbReference type="ARBA" id="ARBA00022695"/>
    </source>
</evidence>
<dbReference type="EC" id="2.7.7.7" evidence="1"/>
<keyword evidence="6" id="KW-0239">DNA-directed DNA polymerase</keyword>
<proteinExistence type="inferred from homology"/>
<dbReference type="InterPro" id="IPR008921">
    <property type="entry name" value="DNA_pol3_clamp-load_cplx_C"/>
</dbReference>
<evidence type="ECO:0000256" key="5">
    <source>
        <dbReference type="ARBA" id="ARBA00022705"/>
    </source>
</evidence>
<dbReference type="InterPro" id="IPR010372">
    <property type="entry name" value="DNA_pol3_delta_N"/>
</dbReference>
<dbReference type="GO" id="GO:0003677">
    <property type="term" value="F:DNA binding"/>
    <property type="evidence" value="ECO:0007669"/>
    <property type="project" value="InterPro"/>
</dbReference>
<dbReference type="InterPro" id="IPR048466">
    <property type="entry name" value="DNA_pol3_delta-like_C"/>
</dbReference>
<keyword evidence="5" id="KW-0235">DNA replication</keyword>
<evidence type="ECO:0000256" key="6">
    <source>
        <dbReference type="ARBA" id="ARBA00022932"/>
    </source>
</evidence>
<comment type="caution">
    <text evidence="11">The sequence shown here is derived from an EMBL/GenBank/DDBJ whole genome shotgun (WGS) entry which is preliminary data.</text>
</comment>
<dbReference type="Proteomes" id="UP000230843">
    <property type="component" value="Unassembled WGS sequence"/>
</dbReference>
<evidence type="ECO:0000313" key="12">
    <source>
        <dbReference type="Proteomes" id="UP000230843"/>
    </source>
</evidence>
<evidence type="ECO:0000259" key="9">
    <source>
        <dbReference type="Pfam" id="PF06144"/>
    </source>
</evidence>
<dbReference type="Gene3D" id="3.40.50.300">
    <property type="entry name" value="P-loop containing nucleotide triphosphate hydrolases"/>
    <property type="match status" value="1"/>
</dbReference>
<comment type="catalytic activity">
    <reaction evidence="8">
        <text>DNA(n) + a 2'-deoxyribonucleoside 5'-triphosphate = DNA(n+1) + diphosphate</text>
        <dbReference type="Rhea" id="RHEA:22508"/>
        <dbReference type="Rhea" id="RHEA-COMP:17339"/>
        <dbReference type="Rhea" id="RHEA-COMP:17340"/>
        <dbReference type="ChEBI" id="CHEBI:33019"/>
        <dbReference type="ChEBI" id="CHEBI:61560"/>
        <dbReference type="ChEBI" id="CHEBI:173112"/>
        <dbReference type="EC" id="2.7.7.7"/>
    </reaction>
</comment>
<sequence>MIIFIYGKDTFSSRKYLNQMIKGFKEKRDSEGFNTVKIDCEKKKDIGTIWNEVLTVPFLAEKKMIVLENFFASNQDQLYELFSERLKKGFFDEESKNVVVIWDGLDTVKKKAMKDLLSLLAKQPYTRKFDVLKPNELGGWIQKEVKNRNGLISRTAIGKIANSSADMWQASSLLDQLLDYKDGQEITDTDVGLFVVEKADDNIFNLIDNILNKNSRSAYAMIRQQYKIGENAQFVFAMLLRQCRILLEISDFVKRKGKVDSNSIATTLKMHPYVAKKSLALINNYPFEKLQGFYRELLDFDIKIKTGQVDQSLFLDVLVAKFTL</sequence>
<dbReference type="Pfam" id="PF06144">
    <property type="entry name" value="DNA_pol3_delta"/>
    <property type="match status" value="1"/>
</dbReference>
<dbReference type="GO" id="GO:0003887">
    <property type="term" value="F:DNA-directed DNA polymerase activity"/>
    <property type="evidence" value="ECO:0007669"/>
    <property type="project" value="UniProtKB-KW"/>
</dbReference>
<dbReference type="Gene3D" id="1.10.8.60">
    <property type="match status" value="1"/>
</dbReference>
<evidence type="ECO:0000259" key="10">
    <source>
        <dbReference type="Pfam" id="PF21694"/>
    </source>
</evidence>
<dbReference type="Pfam" id="PF21694">
    <property type="entry name" value="DNA_pol3_delta_C"/>
    <property type="match status" value="1"/>
</dbReference>
<evidence type="ECO:0000256" key="2">
    <source>
        <dbReference type="ARBA" id="ARBA00017703"/>
    </source>
</evidence>
<dbReference type="GO" id="GO:0006261">
    <property type="term" value="P:DNA-templated DNA replication"/>
    <property type="evidence" value="ECO:0007669"/>
    <property type="project" value="TreeGrafter"/>
</dbReference>
<dbReference type="PANTHER" id="PTHR34388:SF1">
    <property type="entry name" value="DNA POLYMERASE III SUBUNIT DELTA"/>
    <property type="match status" value="1"/>
</dbReference>
<protein>
    <recommendedName>
        <fullName evidence="2">DNA polymerase III subunit delta</fullName>
        <ecNumber evidence="1">2.7.7.7</ecNumber>
    </recommendedName>
</protein>
<keyword evidence="3" id="KW-0808">Transferase</keyword>
<evidence type="ECO:0000256" key="3">
    <source>
        <dbReference type="ARBA" id="ARBA00022679"/>
    </source>
</evidence>
<organism evidence="11 12">
    <name type="scientific">Candidatus Magasanikbacteria bacterium CG_4_9_14_3_um_filter_32_9</name>
    <dbReference type="NCBI Taxonomy" id="1974644"/>
    <lineage>
        <taxon>Bacteria</taxon>
        <taxon>Candidatus Magasanikiibacteriota</taxon>
    </lineage>
</organism>
<feature type="domain" description="DNA polymerase III delta N-terminal" evidence="9">
    <location>
        <begin position="4"/>
        <end position="88"/>
    </location>
</feature>
<feature type="domain" description="DNA polymerase III delta subunit-like C-terminal" evidence="10">
    <location>
        <begin position="201"/>
        <end position="322"/>
    </location>
</feature>
<dbReference type="SUPFAM" id="SSF48019">
    <property type="entry name" value="post-AAA+ oligomerization domain-like"/>
    <property type="match status" value="1"/>
</dbReference>
<dbReference type="InterPro" id="IPR027417">
    <property type="entry name" value="P-loop_NTPase"/>
</dbReference>
<dbReference type="Gene3D" id="1.20.272.10">
    <property type="match status" value="1"/>
</dbReference>
<keyword evidence="4" id="KW-0548">Nucleotidyltransferase</keyword>